<dbReference type="PRINTS" id="PR00420">
    <property type="entry name" value="RNGMNOXGNASE"/>
</dbReference>
<gene>
    <name evidence="4" type="ORF">STRTUCAR8_04959</name>
</gene>
<evidence type="ECO:0000256" key="2">
    <source>
        <dbReference type="ARBA" id="ARBA00023033"/>
    </source>
</evidence>
<dbReference type="GO" id="GO:0071949">
    <property type="term" value="F:FAD binding"/>
    <property type="evidence" value="ECO:0007669"/>
    <property type="project" value="InterPro"/>
</dbReference>
<evidence type="ECO:0000256" key="1">
    <source>
        <dbReference type="ARBA" id="ARBA00023002"/>
    </source>
</evidence>
<dbReference type="EMBL" id="AEJB01000223">
    <property type="protein sequence ID" value="ELP68258.1"/>
    <property type="molecule type" value="Genomic_DNA"/>
</dbReference>
<keyword evidence="5" id="KW-1185">Reference proteome</keyword>
<keyword evidence="2" id="KW-0503">Monooxygenase</keyword>
<comment type="caution">
    <text evidence="4">The sequence shown here is derived from an EMBL/GenBank/DDBJ whole genome shotgun (WGS) entry which is preliminary data.</text>
</comment>
<dbReference type="SUPFAM" id="SSF51905">
    <property type="entry name" value="FAD/NAD(P)-binding domain"/>
    <property type="match status" value="1"/>
</dbReference>
<keyword evidence="1" id="KW-0560">Oxidoreductase</keyword>
<dbReference type="InterPro" id="IPR002938">
    <property type="entry name" value="FAD-bd"/>
</dbReference>
<proteinExistence type="predicted"/>
<accession>L7F9J0</accession>
<dbReference type="InterPro" id="IPR050493">
    <property type="entry name" value="FAD-dep_Monooxygenase_BioMet"/>
</dbReference>
<dbReference type="Pfam" id="PF01494">
    <property type="entry name" value="FAD_binding_3"/>
    <property type="match status" value="1"/>
</dbReference>
<organism evidence="4 5">
    <name type="scientific">Streptomyces turgidiscabies (strain Car8)</name>
    <dbReference type="NCBI Taxonomy" id="698760"/>
    <lineage>
        <taxon>Bacteria</taxon>
        <taxon>Bacillati</taxon>
        <taxon>Actinomycetota</taxon>
        <taxon>Actinomycetes</taxon>
        <taxon>Kitasatosporales</taxon>
        <taxon>Streptomycetaceae</taxon>
        <taxon>Streptomyces</taxon>
    </lineage>
</organism>
<dbReference type="AlphaFoldDB" id="L7F9J0"/>
<evidence type="ECO:0000259" key="3">
    <source>
        <dbReference type="Pfam" id="PF01494"/>
    </source>
</evidence>
<dbReference type="GO" id="GO:0004497">
    <property type="term" value="F:monooxygenase activity"/>
    <property type="evidence" value="ECO:0007669"/>
    <property type="project" value="UniProtKB-KW"/>
</dbReference>
<sequence length="368" mass="39649">MSTKSTVIVGGGLVGLTAAASLKRIGHEVIVLEQAPRIRAAGAGIGLWANALREFDHLGIGPAIRGMGIEQNTWFFNPAGDPVRAPGYTDSDHRFLLVPRPELNDLLADTIGRDRIRLGAQVTGYTETGTDVVVHLANGETLRTDLLVGSDGVHSRVRKQLVPGSDAVRHSGHYAWRAIVPTGNQDSEATVLTVGHRRTRGGFARFARDRTMWMVNQFDAGPLTGSKRERALERARNLARAGWNDDLLSMIAETPEESILENQITLVPELPRWTSARVALIGDAAHGLSPHIASGGTLGIEDVGVLRGSLTAEADLAKALTTYEHARSARFAAVRQHSAAVENADDAVEFAQRYADFSHWMLTTAPAA</sequence>
<dbReference type="STRING" id="85558.T45_07461"/>
<dbReference type="InterPro" id="IPR036188">
    <property type="entry name" value="FAD/NAD-bd_sf"/>
</dbReference>
<evidence type="ECO:0000313" key="5">
    <source>
        <dbReference type="Proteomes" id="UP000010931"/>
    </source>
</evidence>
<dbReference type="Gene3D" id="3.50.50.60">
    <property type="entry name" value="FAD/NAD(P)-binding domain"/>
    <property type="match status" value="1"/>
</dbReference>
<dbReference type="PANTHER" id="PTHR13789">
    <property type="entry name" value="MONOOXYGENASE"/>
    <property type="match status" value="1"/>
</dbReference>
<feature type="domain" description="FAD-binding" evidence="3">
    <location>
        <begin position="6"/>
        <end position="336"/>
    </location>
</feature>
<name>L7F9J0_STRT8</name>
<evidence type="ECO:0000313" key="4">
    <source>
        <dbReference type="EMBL" id="ELP68258.1"/>
    </source>
</evidence>
<dbReference type="RefSeq" id="WP_006376520.1">
    <property type="nucleotide sequence ID" value="NZ_AEJB01000223.1"/>
</dbReference>
<dbReference type="PATRIC" id="fig|698760.3.peg.3012"/>
<dbReference type="Proteomes" id="UP000010931">
    <property type="component" value="Unassembled WGS sequence"/>
</dbReference>
<protein>
    <submittedName>
        <fullName evidence="4">FAD binding domain protein</fullName>
    </submittedName>
</protein>
<dbReference type="PANTHER" id="PTHR13789:SF309">
    <property type="entry name" value="PUTATIVE (AFU_ORTHOLOGUE AFUA_6G14510)-RELATED"/>
    <property type="match status" value="1"/>
</dbReference>
<reference evidence="4 5" key="1">
    <citation type="journal article" date="2011" name="Plasmid">
        <title>Streptomyces turgidiscabies Car8 contains a modular pathogenicity island that shares virulence genes with other actinobacterial plant pathogens.</title>
        <authorList>
            <person name="Huguet-Tapia J.C."/>
            <person name="Badger J.H."/>
            <person name="Loria R."/>
            <person name="Pettis G.S."/>
        </authorList>
    </citation>
    <scope>NUCLEOTIDE SEQUENCE [LARGE SCALE GENOMIC DNA]</scope>
    <source>
        <strain evidence="4 5">Car8</strain>
    </source>
</reference>